<reference evidence="2 3" key="2">
    <citation type="journal article" date="2012" name="J. Biosci. Bioeng.">
        <title>Complete genome sequence and characterization of the N-acylhomoserine lactone-degrading gene of the potato leaf-associated Solibacillus silvestris.</title>
        <authorList>
            <person name="Morohoshi T."/>
            <person name="Tominaga Y."/>
            <person name="Someya N."/>
            <person name="Ikeda T."/>
        </authorList>
    </citation>
    <scope>NUCLEOTIDE SEQUENCE [LARGE SCALE GENOMIC DNA]</scope>
    <source>
        <strain evidence="2 3">StLB046</strain>
    </source>
</reference>
<dbReference type="GO" id="GO:0016301">
    <property type="term" value="F:kinase activity"/>
    <property type="evidence" value="ECO:0007669"/>
    <property type="project" value="UniProtKB-KW"/>
</dbReference>
<accession>F2F8J9</accession>
<dbReference type="InterPro" id="IPR043129">
    <property type="entry name" value="ATPase_NBD"/>
</dbReference>
<dbReference type="Pfam" id="PF00480">
    <property type="entry name" value="ROK"/>
    <property type="match status" value="1"/>
</dbReference>
<protein>
    <submittedName>
        <fullName evidence="2">Transcriptional regulator/sugar kinase</fullName>
    </submittedName>
</protein>
<keyword evidence="3" id="KW-1185">Reference proteome</keyword>
<dbReference type="Gene3D" id="3.30.420.40">
    <property type="match status" value="2"/>
</dbReference>
<dbReference type="PATRIC" id="fig|1002809.3.peg.523"/>
<dbReference type="EMBL" id="AP012157">
    <property type="protein sequence ID" value="BAK14940.1"/>
    <property type="molecule type" value="Genomic_DNA"/>
</dbReference>
<dbReference type="Proteomes" id="UP000006691">
    <property type="component" value="Chromosome"/>
</dbReference>
<dbReference type="PANTHER" id="PTHR18964:SF149">
    <property type="entry name" value="BIFUNCTIONAL UDP-N-ACETYLGLUCOSAMINE 2-EPIMERASE_N-ACETYLMANNOSAMINE KINASE"/>
    <property type="match status" value="1"/>
</dbReference>
<dbReference type="HOGENOM" id="CLU_036604_0_4_9"/>
<reference evidence="3" key="1">
    <citation type="submission" date="2011-04" db="EMBL/GenBank/DDBJ databases">
        <title>Genome sequence of Solibacillus silvestris StLB046.</title>
        <authorList>
            <person name="Morohoshi T."/>
            <person name="Someya N."/>
            <person name="Ikeda T."/>
        </authorList>
    </citation>
    <scope>NUCLEOTIDE SEQUENCE [LARGE SCALE GENOMIC DNA]</scope>
    <source>
        <strain evidence="3">StLB046</strain>
    </source>
</reference>
<name>F2F8J9_SOLSS</name>
<dbReference type="KEGG" id="siv:SSIL_0517"/>
<dbReference type="eggNOG" id="COG1940">
    <property type="taxonomic scope" value="Bacteria"/>
</dbReference>
<gene>
    <name evidence="2" type="ordered locus">SSIL_0517</name>
</gene>
<keyword evidence="2" id="KW-0808">Transferase</keyword>
<evidence type="ECO:0000313" key="3">
    <source>
        <dbReference type="Proteomes" id="UP000006691"/>
    </source>
</evidence>
<dbReference type="SUPFAM" id="SSF53067">
    <property type="entry name" value="Actin-like ATPase domain"/>
    <property type="match status" value="1"/>
</dbReference>
<evidence type="ECO:0000313" key="2">
    <source>
        <dbReference type="EMBL" id="BAK14940.1"/>
    </source>
</evidence>
<comment type="similarity">
    <text evidence="1">Belongs to the ROK (NagC/XylR) family.</text>
</comment>
<dbReference type="PANTHER" id="PTHR18964">
    <property type="entry name" value="ROK (REPRESSOR, ORF, KINASE) FAMILY"/>
    <property type="match status" value="1"/>
</dbReference>
<keyword evidence="2" id="KW-0418">Kinase</keyword>
<dbReference type="RefSeq" id="WP_014822612.1">
    <property type="nucleotide sequence ID" value="NC_018065.1"/>
</dbReference>
<proteinExistence type="inferred from homology"/>
<dbReference type="AlphaFoldDB" id="F2F8J9"/>
<dbReference type="InterPro" id="IPR000600">
    <property type="entry name" value="ROK"/>
</dbReference>
<dbReference type="STRING" id="1002809.SSIL_0517"/>
<sequence>MWILSADIGGTKLALALSKQEQPEKIIKQMEAKSPQQSESLFEAIISGFHKLLEDEDGGDVIKVAVGLPGILDLKQGLVVFQQNLPWRNFPLVQRLEMAFPKAQVFMETDMMTAANGEYKIRHFEKETFIYVTISTGIACCIIHEGKFLRGAGIPGEIGFSLTSVGAYFEEECAGPGLLKKLQQHTNEEWTLQQFFDRYYENDERIVPLIHEWQQEIAQKIHSFILLVDPHVVVLGGGVMNHHPLIVDEISRLVDLYFSLPFFEHKKGRVQASLNKGNAGLIGAALL</sequence>
<organism evidence="2 3">
    <name type="scientific">Solibacillus silvestris (strain StLB046)</name>
    <name type="common">Bacillus silvestris</name>
    <dbReference type="NCBI Taxonomy" id="1002809"/>
    <lineage>
        <taxon>Bacteria</taxon>
        <taxon>Bacillati</taxon>
        <taxon>Bacillota</taxon>
        <taxon>Bacilli</taxon>
        <taxon>Bacillales</taxon>
        <taxon>Caryophanaceae</taxon>
        <taxon>Solibacillus</taxon>
    </lineage>
</organism>
<evidence type="ECO:0000256" key="1">
    <source>
        <dbReference type="ARBA" id="ARBA00006479"/>
    </source>
</evidence>
<dbReference type="CDD" id="cd23763">
    <property type="entry name" value="ASKHA_ATPase_ROK"/>
    <property type="match status" value="1"/>
</dbReference>